<organism evidence="2 3">
    <name type="scientific">Schizophyllum amplum</name>
    <dbReference type="NCBI Taxonomy" id="97359"/>
    <lineage>
        <taxon>Eukaryota</taxon>
        <taxon>Fungi</taxon>
        <taxon>Dikarya</taxon>
        <taxon>Basidiomycota</taxon>
        <taxon>Agaricomycotina</taxon>
        <taxon>Agaricomycetes</taxon>
        <taxon>Agaricomycetidae</taxon>
        <taxon>Agaricales</taxon>
        <taxon>Schizophyllaceae</taxon>
        <taxon>Schizophyllum</taxon>
    </lineage>
</organism>
<dbReference type="OrthoDB" id="3255291at2759"/>
<evidence type="ECO:0000313" key="2">
    <source>
        <dbReference type="EMBL" id="TRM62203.1"/>
    </source>
</evidence>
<dbReference type="AlphaFoldDB" id="A0A550CBL9"/>
<keyword evidence="3" id="KW-1185">Reference proteome</keyword>
<dbReference type="Proteomes" id="UP000320762">
    <property type="component" value="Unassembled WGS sequence"/>
</dbReference>
<feature type="region of interest" description="Disordered" evidence="1">
    <location>
        <begin position="29"/>
        <end position="179"/>
    </location>
</feature>
<dbReference type="EMBL" id="VDMD01000013">
    <property type="protein sequence ID" value="TRM62203.1"/>
    <property type="molecule type" value="Genomic_DNA"/>
</dbReference>
<reference evidence="2 3" key="1">
    <citation type="journal article" date="2019" name="New Phytol.">
        <title>Comparative genomics reveals unique wood-decay strategies and fruiting body development in the Schizophyllaceae.</title>
        <authorList>
            <person name="Almasi E."/>
            <person name="Sahu N."/>
            <person name="Krizsan K."/>
            <person name="Balint B."/>
            <person name="Kovacs G.M."/>
            <person name="Kiss B."/>
            <person name="Cseklye J."/>
            <person name="Drula E."/>
            <person name="Henrissat B."/>
            <person name="Nagy I."/>
            <person name="Chovatia M."/>
            <person name="Adam C."/>
            <person name="LaButti K."/>
            <person name="Lipzen A."/>
            <person name="Riley R."/>
            <person name="Grigoriev I.V."/>
            <person name="Nagy L.G."/>
        </authorList>
    </citation>
    <scope>NUCLEOTIDE SEQUENCE [LARGE SCALE GENOMIC DNA]</scope>
    <source>
        <strain evidence="2 3">NL-1724</strain>
    </source>
</reference>
<name>A0A550CBL9_9AGAR</name>
<proteinExistence type="predicted"/>
<feature type="compositionally biased region" description="Low complexity" evidence="1">
    <location>
        <begin position="65"/>
        <end position="74"/>
    </location>
</feature>
<comment type="caution">
    <text evidence="2">The sequence shown here is derived from an EMBL/GenBank/DDBJ whole genome shotgun (WGS) entry which is preliminary data.</text>
</comment>
<gene>
    <name evidence="2" type="ORF">BD626DRAFT_569929</name>
</gene>
<sequence>MPTVLESKTSPPNIMASTIKHVPNSILSPLVMSDQPMHGSSSRSGLKRHSSVPSGALDAIPEMPPAHSASSMAAMRRKKNRSSRHTSPTAGPYDELDREPTPRQQPSRLGNPLPPLPQETRIPIPYSLPPAQSASSGTRARTGHGGGGGGSPRAICGGAAPFTPVDVGLRPSRGLQSLA</sequence>
<evidence type="ECO:0000313" key="3">
    <source>
        <dbReference type="Proteomes" id="UP000320762"/>
    </source>
</evidence>
<accession>A0A550CBL9</accession>
<protein>
    <submittedName>
        <fullName evidence="2">Uncharacterized protein</fullName>
    </submittedName>
</protein>
<feature type="compositionally biased region" description="Basic residues" evidence="1">
    <location>
        <begin position="75"/>
        <end position="84"/>
    </location>
</feature>
<evidence type="ECO:0000256" key="1">
    <source>
        <dbReference type="SAM" id="MobiDB-lite"/>
    </source>
</evidence>